<dbReference type="GO" id="GO:0004497">
    <property type="term" value="F:monooxygenase activity"/>
    <property type="evidence" value="ECO:0007669"/>
    <property type="project" value="UniProtKB-KW"/>
</dbReference>
<dbReference type="PANTHER" id="PTHR33336">
    <property type="entry name" value="QUINOL MONOOXYGENASE YGIN-RELATED"/>
    <property type="match status" value="1"/>
</dbReference>
<evidence type="ECO:0000313" key="3">
    <source>
        <dbReference type="Proteomes" id="UP001596353"/>
    </source>
</evidence>
<feature type="domain" description="ABM" evidence="1">
    <location>
        <begin position="4"/>
        <end position="97"/>
    </location>
</feature>
<accession>A0ABW2B1T8</accession>
<dbReference type="InterPro" id="IPR007138">
    <property type="entry name" value="ABM_dom"/>
</dbReference>
<keyword evidence="3" id="KW-1185">Reference proteome</keyword>
<proteinExistence type="predicted"/>
<dbReference type="PANTHER" id="PTHR33336:SF3">
    <property type="entry name" value="ABM DOMAIN-CONTAINING PROTEIN"/>
    <property type="match status" value="1"/>
</dbReference>
<keyword evidence="2" id="KW-0503">Monooxygenase</keyword>
<dbReference type="EMBL" id="JBHSWG010000001">
    <property type="protein sequence ID" value="MFC6759222.1"/>
    <property type="molecule type" value="Genomic_DNA"/>
</dbReference>
<evidence type="ECO:0000259" key="1">
    <source>
        <dbReference type="PROSITE" id="PS51725"/>
    </source>
</evidence>
<comment type="caution">
    <text evidence="2">The sequence shown here is derived from an EMBL/GenBank/DDBJ whole genome shotgun (WGS) entry which is preliminary data.</text>
</comment>
<dbReference type="InterPro" id="IPR011008">
    <property type="entry name" value="Dimeric_a/b-barrel"/>
</dbReference>
<name>A0ABW2B1T8_9RHOB</name>
<protein>
    <submittedName>
        <fullName evidence="2">Quinol monooxygenase</fullName>
        <ecNumber evidence="2">1.-.-.-</ecNumber>
    </submittedName>
</protein>
<sequence>MTAIVVIARILPRHGQFDHVLAAVEKLAEESRRDTGCDRYEVYLSAASGQDILIHEIWRSAADLKAHGQTPHVALFKSAISSCAAVEVDKFPQAQRL</sequence>
<gene>
    <name evidence="2" type="ORF">ACFQFQ_06490</name>
</gene>
<organism evidence="2 3">
    <name type="scientific">Sulfitobacter porphyrae</name>
    <dbReference type="NCBI Taxonomy" id="1246864"/>
    <lineage>
        <taxon>Bacteria</taxon>
        <taxon>Pseudomonadati</taxon>
        <taxon>Pseudomonadota</taxon>
        <taxon>Alphaproteobacteria</taxon>
        <taxon>Rhodobacterales</taxon>
        <taxon>Roseobacteraceae</taxon>
        <taxon>Sulfitobacter</taxon>
    </lineage>
</organism>
<reference evidence="3" key="1">
    <citation type="journal article" date="2019" name="Int. J. Syst. Evol. Microbiol.">
        <title>The Global Catalogue of Microorganisms (GCM) 10K type strain sequencing project: providing services to taxonomists for standard genome sequencing and annotation.</title>
        <authorList>
            <consortium name="The Broad Institute Genomics Platform"/>
            <consortium name="The Broad Institute Genome Sequencing Center for Infectious Disease"/>
            <person name="Wu L."/>
            <person name="Ma J."/>
        </authorList>
    </citation>
    <scope>NUCLEOTIDE SEQUENCE [LARGE SCALE GENOMIC DNA]</scope>
    <source>
        <strain evidence="3">CCUG 66188</strain>
    </source>
</reference>
<keyword evidence="2" id="KW-0560">Oxidoreductase</keyword>
<dbReference type="Proteomes" id="UP001596353">
    <property type="component" value="Unassembled WGS sequence"/>
</dbReference>
<dbReference type="EC" id="1.-.-.-" evidence="2"/>
<dbReference type="SUPFAM" id="SSF54909">
    <property type="entry name" value="Dimeric alpha+beta barrel"/>
    <property type="match status" value="1"/>
</dbReference>
<dbReference type="Gene3D" id="3.30.70.100">
    <property type="match status" value="1"/>
</dbReference>
<dbReference type="InterPro" id="IPR050744">
    <property type="entry name" value="AI-2_Isomerase_LsrG"/>
</dbReference>
<dbReference type="PROSITE" id="PS51725">
    <property type="entry name" value="ABM"/>
    <property type="match status" value="1"/>
</dbReference>
<dbReference type="Pfam" id="PF03992">
    <property type="entry name" value="ABM"/>
    <property type="match status" value="1"/>
</dbReference>
<evidence type="ECO:0000313" key="2">
    <source>
        <dbReference type="EMBL" id="MFC6759222.1"/>
    </source>
</evidence>